<accession>A0AAD4L5P1</accession>
<evidence type="ECO:0000313" key="2">
    <source>
        <dbReference type="Proteomes" id="UP001201163"/>
    </source>
</evidence>
<comment type="caution">
    <text evidence="1">The sequence shown here is derived from an EMBL/GenBank/DDBJ whole genome shotgun (WGS) entry which is preliminary data.</text>
</comment>
<reference evidence="1" key="1">
    <citation type="submission" date="2022-01" db="EMBL/GenBank/DDBJ databases">
        <title>Comparative genomics reveals a dynamic genome evolution in the ectomycorrhizal milk-cap (Lactarius) mushrooms.</title>
        <authorList>
            <consortium name="DOE Joint Genome Institute"/>
            <person name="Lebreton A."/>
            <person name="Tang N."/>
            <person name="Kuo A."/>
            <person name="LaButti K."/>
            <person name="Drula E."/>
            <person name="Barry K."/>
            <person name="Clum A."/>
            <person name="Lipzen A."/>
            <person name="Mousain D."/>
            <person name="Ng V."/>
            <person name="Wang R."/>
            <person name="Wang X."/>
            <person name="Dai Y."/>
            <person name="Henrissat B."/>
            <person name="Grigoriev I.V."/>
            <person name="Guerin-Laguette A."/>
            <person name="Yu F."/>
            <person name="Martin F.M."/>
        </authorList>
    </citation>
    <scope>NUCLEOTIDE SEQUENCE</scope>
    <source>
        <strain evidence="1">QP</strain>
    </source>
</reference>
<gene>
    <name evidence="1" type="ORF">EDB92DRAFT_1957814</name>
</gene>
<evidence type="ECO:0008006" key="3">
    <source>
        <dbReference type="Google" id="ProtNLM"/>
    </source>
</evidence>
<evidence type="ECO:0000313" key="1">
    <source>
        <dbReference type="EMBL" id="KAH8977597.1"/>
    </source>
</evidence>
<dbReference type="SUPFAM" id="SSF52047">
    <property type="entry name" value="RNI-like"/>
    <property type="match status" value="1"/>
</dbReference>
<dbReference type="AlphaFoldDB" id="A0AAD4L5P1"/>
<proteinExistence type="predicted"/>
<name>A0AAD4L5P1_9AGAM</name>
<dbReference type="InterPro" id="IPR032675">
    <property type="entry name" value="LRR_dom_sf"/>
</dbReference>
<protein>
    <recommendedName>
        <fullName evidence="3">F-box domain-containing protein</fullName>
    </recommendedName>
</protein>
<dbReference type="EMBL" id="JAKELL010000296">
    <property type="protein sequence ID" value="KAH8977597.1"/>
    <property type="molecule type" value="Genomic_DNA"/>
</dbReference>
<sequence length="318" mass="35472">MLPFEILTAIFEKVDNIQDLSHVQTASCTFCAAAMPTAFRNLSLPQLEAVDLKFYSRYRDRLDSGSGDCLSPQACILTALTASFSFRAPPNLTSLSLYNLRISNLSPLEYPPFQTVLKTLQHLQLSVTVKATDTLMWFHFWGVFCPHTILPLTQPALTELTLHSDSHVGASSGLSFAGLDFPHLCVLSLCKLVFEPSVGVKPFILRHTATLARLELIACRLPVDPWDLEPHPGPGGWDLNWDCFAAELTALVALHVDERSRLSWDSPSIVYRYVFPNPTRISYLETDALKWRIPADIAALQCFHTTVAARSEEARRVS</sequence>
<dbReference type="Gene3D" id="3.80.10.10">
    <property type="entry name" value="Ribonuclease Inhibitor"/>
    <property type="match status" value="1"/>
</dbReference>
<organism evidence="1 2">
    <name type="scientific">Lactarius akahatsu</name>
    <dbReference type="NCBI Taxonomy" id="416441"/>
    <lineage>
        <taxon>Eukaryota</taxon>
        <taxon>Fungi</taxon>
        <taxon>Dikarya</taxon>
        <taxon>Basidiomycota</taxon>
        <taxon>Agaricomycotina</taxon>
        <taxon>Agaricomycetes</taxon>
        <taxon>Russulales</taxon>
        <taxon>Russulaceae</taxon>
        <taxon>Lactarius</taxon>
    </lineage>
</organism>
<dbReference type="Proteomes" id="UP001201163">
    <property type="component" value="Unassembled WGS sequence"/>
</dbReference>
<keyword evidence="2" id="KW-1185">Reference proteome</keyword>